<reference evidence="2 3" key="1">
    <citation type="submission" date="2019-03" db="EMBL/GenBank/DDBJ databases">
        <title>Genomic Encyclopedia of Type Strains, Phase IV (KMG-IV): sequencing the most valuable type-strain genomes for metagenomic binning, comparative biology and taxonomic classification.</title>
        <authorList>
            <person name="Goeker M."/>
        </authorList>
    </citation>
    <scope>NUCLEOTIDE SEQUENCE [LARGE SCALE GENOMIC DNA]</scope>
    <source>
        <strain evidence="2 3">DSM 1709</strain>
    </source>
</reference>
<gene>
    <name evidence="2" type="ORF">EV684_101467</name>
</gene>
<sequence length="314" mass="35094">MSVPAVTVVMPCFNAAGHLERSIGSLQAQECGDWELVAVDDGSSDTTWQRLQDFAARDPRIQPLRRANAGAAAARNTGLKAANGRCIAFLDSDDSWHPSFLRLMREALDAAPEAAIVYCGWQNIGLGAARDQPYVPPDYEQGDKIASLVRSCPWPIHGALTRASFIQAAGGFDETLSSCMDYDLWLRIAALHPVRLVPQVLAYYHHHGSGQITSNRARIALNHLRAQTKFLQAHPDVHQALGRARARELTYGELMARGYESYWRRDLQSARTIFRVLMRHGFGRPQDWLHMIPALLPLAWHQRLLAARDRTART</sequence>
<dbReference type="Proteomes" id="UP000295106">
    <property type="component" value="Unassembled WGS sequence"/>
</dbReference>
<dbReference type="PANTHER" id="PTHR43685">
    <property type="entry name" value="GLYCOSYLTRANSFERASE"/>
    <property type="match status" value="1"/>
</dbReference>
<dbReference type="Gene3D" id="3.90.550.10">
    <property type="entry name" value="Spore Coat Polysaccharide Biosynthesis Protein SpsA, Chain A"/>
    <property type="match status" value="1"/>
</dbReference>
<dbReference type="AlphaFoldDB" id="A0A4R2MJS5"/>
<comment type="caution">
    <text evidence="2">The sequence shown here is derived from an EMBL/GenBank/DDBJ whole genome shotgun (WGS) entry which is preliminary data.</text>
</comment>
<organism evidence="2 3">
    <name type="scientific">Rubrivivax gelatinosus</name>
    <name type="common">Rhodocyclus gelatinosus</name>
    <name type="synonym">Rhodopseudomonas gelatinosa</name>
    <dbReference type="NCBI Taxonomy" id="28068"/>
    <lineage>
        <taxon>Bacteria</taxon>
        <taxon>Pseudomonadati</taxon>
        <taxon>Pseudomonadota</taxon>
        <taxon>Betaproteobacteria</taxon>
        <taxon>Burkholderiales</taxon>
        <taxon>Sphaerotilaceae</taxon>
        <taxon>Rubrivivax</taxon>
    </lineage>
</organism>
<dbReference type="PANTHER" id="PTHR43685:SF2">
    <property type="entry name" value="GLYCOSYLTRANSFERASE 2-LIKE DOMAIN-CONTAINING PROTEIN"/>
    <property type="match status" value="1"/>
</dbReference>
<dbReference type="GO" id="GO:0044010">
    <property type="term" value="P:single-species biofilm formation"/>
    <property type="evidence" value="ECO:0007669"/>
    <property type="project" value="TreeGrafter"/>
</dbReference>
<dbReference type="RefSeq" id="WP_132644585.1">
    <property type="nucleotide sequence ID" value="NZ_CP181386.1"/>
</dbReference>
<dbReference type="SUPFAM" id="SSF53448">
    <property type="entry name" value="Nucleotide-diphospho-sugar transferases"/>
    <property type="match status" value="1"/>
</dbReference>
<protein>
    <submittedName>
        <fullName evidence="2">Glycosyltransferase involved in cell wall biosynthesis</fullName>
    </submittedName>
</protein>
<dbReference type="OrthoDB" id="433681at2"/>
<evidence type="ECO:0000313" key="2">
    <source>
        <dbReference type="EMBL" id="TCP05595.1"/>
    </source>
</evidence>
<dbReference type="InterPro" id="IPR001173">
    <property type="entry name" value="Glyco_trans_2-like"/>
</dbReference>
<dbReference type="InterPro" id="IPR050834">
    <property type="entry name" value="Glycosyltransf_2"/>
</dbReference>
<dbReference type="Pfam" id="PF00535">
    <property type="entry name" value="Glycos_transf_2"/>
    <property type="match status" value="1"/>
</dbReference>
<feature type="domain" description="Glycosyltransferase 2-like" evidence="1">
    <location>
        <begin position="7"/>
        <end position="119"/>
    </location>
</feature>
<name>A0A4R2MJS5_RUBGE</name>
<dbReference type="GeneID" id="99687194"/>
<proteinExistence type="predicted"/>
<dbReference type="EMBL" id="SLXD01000001">
    <property type="protein sequence ID" value="TCP05595.1"/>
    <property type="molecule type" value="Genomic_DNA"/>
</dbReference>
<accession>A0A4R2MJS5</accession>
<evidence type="ECO:0000313" key="3">
    <source>
        <dbReference type="Proteomes" id="UP000295106"/>
    </source>
</evidence>
<dbReference type="GO" id="GO:0016740">
    <property type="term" value="F:transferase activity"/>
    <property type="evidence" value="ECO:0007669"/>
    <property type="project" value="UniProtKB-KW"/>
</dbReference>
<dbReference type="InterPro" id="IPR029044">
    <property type="entry name" value="Nucleotide-diphossugar_trans"/>
</dbReference>
<evidence type="ECO:0000259" key="1">
    <source>
        <dbReference type="Pfam" id="PF00535"/>
    </source>
</evidence>
<keyword evidence="2" id="KW-0808">Transferase</keyword>